<keyword evidence="2" id="KW-0813">Transport</keyword>
<evidence type="ECO:0000256" key="1">
    <source>
        <dbReference type="ARBA" id="ARBA00004141"/>
    </source>
</evidence>
<feature type="transmembrane region" description="Helical" evidence="7">
    <location>
        <begin position="323"/>
        <end position="344"/>
    </location>
</feature>
<dbReference type="HOGENOM" id="CLU_013430_10_1_1"/>
<proteinExistence type="predicted"/>
<accession>V5FUB0</accession>
<dbReference type="Gene3D" id="3.30.70.1350">
    <property type="entry name" value="Cation efflux protein, cytoplasmic domain"/>
    <property type="match status" value="1"/>
</dbReference>
<dbReference type="SUPFAM" id="SSF160240">
    <property type="entry name" value="Cation efflux protein cytoplasmic domain-like"/>
    <property type="match status" value="1"/>
</dbReference>
<feature type="transmembrane region" description="Helical" evidence="7">
    <location>
        <begin position="292"/>
        <end position="317"/>
    </location>
</feature>
<evidence type="ECO:0000256" key="7">
    <source>
        <dbReference type="SAM" id="Phobius"/>
    </source>
</evidence>
<dbReference type="PANTHER" id="PTHR43840:SF4">
    <property type="entry name" value="CDF DIVALENT METAL CATION TRANSPORTER (EUROFUNG)"/>
    <property type="match status" value="1"/>
</dbReference>
<dbReference type="GO" id="GO:0016020">
    <property type="term" value="C:membrane"/>
    <property type="evidence" value="ECO:0007669"/>
    <property type="project" value="UniProtKB-SubCell"/>
</dbReference>
<dbReference type="eggNOG" id="KOG1485">
    <property type="taxonomic scope" value="Eukaryota"/>
</dbReference>
<evidence type="ECO:0000256" key="6">
    <source>
        <dbReference type="SAM" id="MobiDB-lite"/>
    </source>
</evidence>
<feature type="region of interest" description="Disordered" evidence="6">
    <location>
        <begin position="211"/>
        <end position="283"/>
    </location>
</feature>
<gene>
    <name evidence="9" type="ORF">PVAR5_4294</name>
</gene>
<evidence type="ECO:0000313" key="10">
    <source>
        <dbReference type="Proteomes" id="UP000018001"/>
    </source>
</evidence>
<sequence>MFSNNDVSEAVVESPIMSTSTSYPKYESSFLPLSPDPEREIVSTRGQHLPGILRRVSVSSSQQPPTSPFSHDGAAAAAIGEFDSRLADLEGHAARNSDIETGNWVRDVRMLSHRTPGDASSELLPPDGEAVQPIKRSARLIGNIGPRYPWETFYTPPEKLKKLRTPVRNYYERMNFLITRYLYIDRMLSSSIAQELIEDYEQKHNKTRNRLQTIAEETPGTPRPVSPPDSRLGSREASSSEASETNGDGRAGGASFDQSASEETPLLSSRPDEHAHPTAGVRGGPVESTDRIVILAIYVNLIANVLLLASKVVITLMTSSVSVLASLVDASLDFLSTAIVWFTTRLTARRDRYRYPVGRNRLEPIGVLIFATIMITSFFQVGILSVEKLASTDHSVVKLGVPAIAIMGSTVAVKLLCWVWCRNINNSNVQALAQDAMTDVIFNIFSIIFPLIGTFTNTWWLDPLGGLFLSLYIMINWGKTAKEHVHHLTGAAASSDDRSVLLYLVMRFAESIKWIQGLEAYHSGDKLNVEVDIVMDGNTNLHDSHDTGESLQYMIESIPTVDRAFVHLDYAYYNLPTHFEREAR</sequence>
<dbReference type="FunFam" id="1.20.1510.10:FF:000005">
    <property type="entry name" value="Putative Cation diffusion facilitator 1"/>
    <property type="match status" value="1"/>
</dbReference>
<comment type="caution">
    <text evidence="9">The sequence shown here is derived from an EMBL/GenBank/DDBJ whole genome shotgun (WGS) entry which is preliminary data.</text>
</comment>
<evidence type="ECO:0000256" key="2">
    <source>
        <dbReference type="ARBA" id="ARBA00022448"/>
    </source>
</evidence>
<comment type="subcellular location">
    <subcellularLocation>
        <location evidence="1">Membrane</location>
        <topology evidence="1">Multi-pass membrane protein</topology>
    </subcellularLocation>
</comment>
<evidence type="ECO:0000256" key="3">
    <source>
        <dbReference type="ARBA" id="ARBA00022692"/>
    </source>
</evidence>
<keyword evidence="4 7" id="KW-1133">Transmembrane helix</keyword>
<dbReference type="SUPFAM" id="SSF161111">
    <property type="entry name" value="Cation efflux protein transmembrane domain-like"/>
    <property type="match status" value="1"/>
</dbReference>
<dbReference type="GO" id="GO:0030003">
    <property type="term" value="P:intracellular monoatomic cation homeostasis"/>
    <property type="evidence" value="ECO:0007669"/>
    <property type="project" value="UniProtKB-ARBA"/>
</dbReference>
<dbReference type="Pfam" id="PF01545">
    <property type="entry name" value="Cation_efflux"/>
    <property type="match status" value="1"/>
</dbReference>
<dbReference type="Proteomes" id="UP000018001">
    <property type="component" value="Unassembled WGS sequence"/>
</dbReference>
<dbReference type="InterPro" id="IPR036837">
    <property type="entry name" value="Cation_efflux_CTD_sf"/>
</dbReference>
<keyword evidence="10" id="KW-1185">Reference proteome</keyword>
<feature type="compositionally biased region" description="Low complexity" evidence="6">
    <location>
        <begin position="235"/>
        <end position="244"/>
    </location>
</feature>
<organism evidence="9 10">
    <name type="scientific">Byssochlamys spectabilis (strain No. 5 / NBRC 109023)</name>
    <name type="common">Paecilomyces variotii</name>
    <dbReference type="NCBI Taxonomy" id="1356009"/>
    <lineage>
        <taxon>Eukaryota</taxon>
        <taxon>Fungi</taxon>
        <taxon>Dikarya</taxon>
        <taxon>Ascomycota</taxon>
        <taxon>Pezizomycotina</taxon>
        <taxon>Eurotiomycetes</taxon>
        <taxon>Eurotiomycetidae</taxon>
        <taxon>Eurotiales</taxon>
        <taxon>Thermoascaceae</taxon>
        <taxon>Paecilomyces</taxon>
    </lineage>
</organism>
<feature type="transmembrane region" description="Helical" evidence="7">
    <location>
        <begin position="396"/>
        <end position="420"/>
    </location>
</feature>
<dbReference type="GO" id="GO:0008324">
    <property type="term" value="F:monoatomic cation transmembrane transporter activity"/>
    <property type="evidence" value="ECO:0007669"/>
    <property type="project" value="InterPro"/>
</dbReference>
<name>V5FUB0_BYSSN</name>
<keyword evidence="5 7" id="KW-0472">Membrane</keyword>
<evidence type="ECO:0000256" key="5">
    <source>
        <dbReference type="ARBA" id="ARBA00023136"/>
    </source>
</evidence>
<dbReference type="InParanoid" id="V5FUB0"/>
<feature type="transmembrane region" description="Helical" evidence="7">
    <location>
        <begin position="365"/>
        <end position="384"/>
    </location>
</feature>
<dbReference type="InterPro" id="IPR027469">
    <property type="entry name" value="Cation_efflux_TMD_sf"/>
</dbReference>
<feature type="domain" description="Cation efflux protein transmembrane" evidence="8">
    <location>
        <begin position="298"/>
        <end position="488"/>
    </location>
</feature>
<reference evidence="10" key="1">
    <citation type="journal article" date="2014" name="Genome Announc.">
        <title>Draft genome sequence of the formaldehyde-resistant fungus Byssochlamys spectabilis No. 5 (anamorph Paecilomyces variotii No. 5) (NBRC109023).</title>
        <authorList>
            <person name="Oka T."/>
            <person name="Ekino K."/>
            <person name="Fukuda K."/>
            <person name="Nomura Y."/>
        </authorList>
    </citation>
    <scope>NUCLEOTIDE SEQUENCE [LARGE SCALE GENOMIC DNA]</scope>
    <source>
        <strain evidence="10">No. 5 / NBRC 109023</strain>
    </source>
</reference>
<dbReference type="NCBIfam" id="TIGR01297">
    <property type="entry name" value="CDF"/>
    <property type="match status" value="1"/>
</dbReference>
<evidence type="ECO:0000256" key="4">
    <source>
        <dbReference type="ARBA" id="ARBA00022989"/>
    </source>
</evidence>
<dbReference type="FunFam" id="3.30.70.1350:FF:000004">
    <property type="entry name" value="Cation diffusion facilitator 10"/>
    <property type="match status" value="1"/>
</dbReference>
<protein>
    <submittedName>
        <fullName evidence="9">Cation diffusion facilitator, putative</fullName>
    </submittedName>
</protein>
<dbReference type="AlphaFoldDB" id="V5FUB0"/>
<dbReference type="GO" id="GO:0098771">
    <property type="term" value="P:inorganic ion homeostasis"/>
    <property type="evidence" value="ECO:0007669"/>
    <property type="project" value="UniProtKB-ARBA"/>
</dbReference>
<dbReference type="InterPro" id="IPR058533">
    <property type="entry name" value="Cation_efflux_TM"/>
</dbReference>
<dbReference type="InterPro" id="IPR002524">
    <property type="entry name" value="Cation_efflux"/>
</dbReference>
<dbReference type="EMBL" id="BAUL01000135">
    <property type="protein sequence ID" value="GAD95648.1"/>
    <property type="molecule type" value="Genomic_DNA"/>
</dbReference>
<dbReference type="OrthoDB" id="78296at2759"/>
<dbReference type="Gene3D" id="1.20.1510.10">
    <property type="entry name" value="Cation efflux protein transmembrane domain"/>
    <property type="match status" value="1"/>
</dbReference>
<evidence type="ECO:0000313" key="9">
    <source>
        <dbReference type="EMBL" id="GAD95648.1"/>
    </source>
</evidence>
<dbReference type="InterPro" id="IPR050291">
    <property type="entry name" value="CDF_Transporter"/>
</dbReference>
<evidence type="ECO:0000259" key="8">
    <source>
        <dbReference type="Pfam" id="PF01545"/>
    </source>
</evidence>
<keyword evidence="3 7" id="KW-0812">Transmembrane</keyword>
<dbReference type="PANTHER" id="PTHR43840">
    <property type="entry name" value="MITOCHONDRIAL METAL TRANSPORTER 1-RELATED"/>
    <property type="match status" value="1"/>
</dbReference>